<evidence type="ECO:0000256" key="4">
    <source>
        <dbReference type="ARBA" id="ARBA00023088"/>
    </source>
</evidence>
<keyword evidence="4" id="KW-0572">Peptidoglycan-anchor</keyword>
<evidence type="ECO:0000256" key="1">
    <source>
        <dbReference type="ARBA" id="ARBA00022512"/>
    </source>
</evidence>
<evidence type="ECO:0000313" key="8">
    <source>
        <dbReference type="EMBL" id="MCS0500582.1"/>
    </source>
</evidence>
<keyword evidence="1" id="KW-0134">Cell wall</keyword>
<evidence type="ECO:0000256" key="6">
    <source>
        <dbReference type="SAM" id="SignalP"/>
    </source>
</evidence>
<organism evidence="8 9">
    <name type="scientific">Protaetiibacter mangrovi</name>
    <dbReference type="NCBI Taxonomy" id="2970926"/>
    <lineage>
        <taxon>Bacteria</taxon>
        <taxon>Bacillati</taxon>
        <taxon>Actinomycetota</taxon>
        <taxon>Actinomycetes</taxon>
        <taxon>Micrococcales</taxon>
        <taxon>Microbacteriaceae</taxon>
        <taxon>Protaetiibacter</taxon>
    </lineage>
</organism>
<keyword evidence="9" id="KW-1185">Reference proteome</keyword>
<evidence type="ECO:0000256" key="2">
    <source>
        <dbReference type="ARBA" id="ARBA00022525"/>
    </source>
</evidence>
<keyword evidence="3 6" id="KW-0732">Signal</keyword>
<proteinExistence type="predicted"/>
<reference evidence="8 9" key="1">
    <citation type="submission" date="2022-08" db="EMBL/GenBank/DDBJ databases">
        <authorList>
            <person name="Li F."/>
        </authorList>
    </citation>
    <scope>NUCLEOTIDE SEQUENCE [LARGE SCALE GENOMIC DNA]</scope>
    <source>
        <strain evidence="8 9">10F1B-8-1</strain>
    </source>
</reference>
<feature type="signal peptide" evidence="6">
    <location>
        <begin position="1"/>
        <end position="22"/>
    </location>
</feature>
<dbReference type="InterPro" id="IPR019931">
    <property type="entry name" value="LPXTG_anchor"/>
</dbReference>
<dbReference type="RefSeq" id="WP_258799768.1">
    <property type="nucleotide sequence ID" value="NZ_JANTHX010000008.1"/>
</dbReference>
<sequence length="324" mass="32983">MRKTTALLSAGTIGVVAVGAGAAAPAAAVVDTPCETFADHESIGDPSDNWYMECIPQYGLGKVEFTLDAPDSGFPDGFDPLTATRSNSPDSSGVNPYFQGTGSFFGGSFDDVDSWIQPLAVDTDNSTDTSLHLLGSVVAPVTSAAPISTVPDAVLAACGFDAEDVFSAYATTYAPVATTFSFVGEDGVTYSARVSTSPDPTYYVFTGDLADVAGPICVTDLIQTAVGDPDADISDFIGVILGLFQVPPHVWAIDAETLSDPETALASLPTLGDASFVPPAPAAAPELAATGAADATPFAAGAGLMAALGTLLTVVAARRRRRLG</sequence>
<evidence type="ECO:0000313" key="9">
    <source>
        <dbReference type="Proteomes" id="UP001205337"/>
    </source>
</evidence>
<gene>
    <name evidence="8" type="ORF">NUH29_13595</name>
</gene>
<protein>
    <recommendedName>
        <fullName evidence="7">Gram-positive cocci surface proteins LPxTG domain-containing protein</fullName>
    </recommendedName>
</protein>
<dbReference type="PROSITE" id="PS50847">
    <property type="entry name" value="GRAM_POS_ANCHORING"/>
    <property type="match status" value="1"/>
</dbReference>
<dbReference type="EMBL" id="JANTHX010000008">
    <property type="protein sequence ID" value="MCS0500582.1"/>
    <property type="molecule type" value="Genomic_DNA"/>
</dbReference>
<feature type="transmembrane region" description="Helical" evidence="5">
    <location>
        <begin position="298"/>
        <end position="317"/>
    </location>
</feature>
<accession>A0ABT1ZIN9</accession>
<name>A0ABT1ZIN9_9MICO</name>
<evidence type="ECO:0000259" key="7">
    <source>
        <dbReference type="PROSITE" id="PS50847"/>
    </source>
</evidence>
<evidence type="ECO:0000256" key="5">
    <source>
        <dbReference type="SAM" id="Phobius"/>
    </source>
</evidence>
<dbReference type="Proteomes" id="UP001205337">
    <property type="component" value="Unassembled WGS sequence"/>
</dbReference>
<keyword evidence="5" id="KW-0812">Transmembrane</keyword>
<keyword evidence="2" id="KW-0964">Secreted</keyword>
<comment type="caution">
    <text evidence="8">The sequence shown here is derived from an EMBL/GenBank/DDBJ whole genome shotgun (WGS) entry which is preliminary data.</text>
</comment>
<evidence type="ECO:0000256" key="3">
    <source>
        <dbReference type="ARBA" id="ARBA00022729"/>
    </source>
</evidence>
<feature type="domain" description="Gram-positive cocci surface proteins LPxTG" evidence="7">
    <location>
        <begin position="287"/>
        <end position="324"/>
    </location>
</feature>
<keyword evidence="5" id="KW-0472">Membrane</keyword>
<keyword evidence="5" id="KW-1133">Transmembrane helix</keyword>
<feature type="chain" id="PRO_5046506555" description="Gram-positive cocci surface proteins LPxTG domain-containing protein" evidence="6">
    <location>
        <begin position="23"/>
        <end position="324"/>
    </location>
</feature>